<dbReference type="Pfam" id="PF01549">
    <property type="entry name" value="ShK"/>
    <property type="match status" value="2"/>
</dbReference>
<feature type="chain" id="PRO_5043574080" description="ShKT domain-containing protein" evidence="1">
    <location>
        <begin position="26"/>
        <end position="174"/>
    </location>
</feature>
<reference evidence="3" key="1">
    <citation type="submission" date="2023-10" db="EMBL/GenBank/DDBJ databases">
        <title>Genome assembly of Pristionchus species.</title>
        <authorList>
            <person name="Yoshida K."/>
            <person name="Sommer R.J."/>
        </authorList>
    </citation>
    <scope>NUCLEOTIDE SEQUENCE</scope>
    <source>
        <strain evidence="3">RS5133</strain>
    </source>
</reference>
<evidence type="ECO:0000256" key="1">
    <source>
        <dbReference type="SAM" id="SignalP"/>
    </source>
</evidence>
<keyword evidence="4" id="KW-1185">Reference proteome</keyword>
<evidence type="ECO:0000259" key="2">
    <source>
        <dbReference type="SMART" id="SM00254"/>
    </source>
</evidence>
<dbReference type="EMBL" id="BTSY01000004">
    <property type="protein sequence ID" value="GMT21656.1"/>
    <property type="molecule type" value="Genomic_DNA"/>
</dbReference>
<feature type="domain" description="ShKT" evidence="2">
    <location>
        <begin position="138"/>
        <end position="174"/>
    </location>
</feature>
<protein>
    <recommendedName>
        <fullName evidence="2">ShKT domain-containing protein</fullName>
    </recommendedName>
</protein>
<accession>A0AAV5VQE7</accession>
<sequence length="174" mass="19032">SDIPKMREICWSIAVLLLVIRPVSAEVIEGMHCAAFREMCFMDMCPEGEMCLRNGAETTCCGFNDLLLPEVPTTSTEAPTTTVATSTTTEACFDLSARCVLQKHLCDLSDYDKITDVYCQKTCARPCGAFTMAPNSTACVDVTPDCIGKEALCTMPEYATTMKKYCSKSCTFCT</sequence>
<dbReference type="InterPro" id="IPR003582">
    <property type="entry name" value="ShKT_dom"/>
</dbReference>
<gene>
    <name evidence="3" type="ORF">PFISCL1PPCAC_12953</name>
</gene>
<comment type="caution">
    <text evidence="3">The sequence shown here is derived from an EMBL/GenBank/DDBJ whole genome shotgun (WGS) entry which is preliminary data.</text>
</comment>
<dbReference type="Proteomes" id="UP001432322">
    <property type="component" value="Unassembled WGS sequence"/>
</dbReference>
<organism evidence="3 4">
    <name type="scientific">Pristionchus fissidentatus</name>
    <dbReference type="NCBI Taxonomy" id="1538716"/>
    <lineage>
        <taxon>Eukaryota</taxon>
        <taxon>Metazoa</taxon>
        <taxon>Ecdysozoa</taxon>
        <taxon>Nematoda</taxon>
        <taxon>Chromadorea</taxon>
        <taxon>Rhabditida</taxon>
        <taxon>Rhabditina</taxon>
        <taxon>Diplogasteromorpha</taxon>
        <taxon>Diplogasteroidea</taxon>
        <taxon>Neodiplogasteridae</taxon>
        <taxon>Pristionchus</taxon>
    </lineage>
</organism>
<dbReference type="PANTHER" id="PTHR46219">
    <property type="entry name" value="PROTEIN CBG11138"/>
    <property type="match status" value="1"/>
</dbReference>
<keyword evidence="1" id="KW-0732">Signal</keyword>
<dbReference type="PANTHER" id="PTHR46219:SF5">
    <property type="entry name" value="SHKT DOMAIN-CONTAINING PROTEIN"/>
    <property type="match status" value="1"/>
</dbReference>
<feature type="domain" description="ShKT" evidence="2">
    <location>
        <begin position="91"/>
        <end position="128"/>
    </location>
</feature>
<proteinExistence type="predicted"/>
<feature type="signal peptide" evidence="1">
    <location>
        <begin position="1"/>
        <end position="25"/>
    </location>
</feature>
<feature type="non-terminal residue" evidence="3">
    <location>
        <position position="1"/>
    </location>
</feature>
<dbReference type="AlphaFoldDB" id="A0AAV5VQE7"/>
<dbReference type="Gene3D" id="1.10.10.1940">
    <property type="match status" value="1"/>
</dbReference>
<dbReference type="SMART" id="SM00254">
    <property type="entry name" value="ShKT"/>
    <property type="match status" value="2"/>
</dbReference>
<evidence type="ECO:0000313" key="4">
    <source>
        <dbReference type="Proteomes" id="UP001432322"/>
    </source>
</evidence>
<evidence type="ECO:0000313" key="3">
    <source>
        <dbReference type="EMBL" id="GMT21656.1"/>
    </source>
</evidence>
<name>A0AAV5VQE7_9BILA</name>